<proteinExistence type="predicted"/>
<sequence>MGEVFLGSEAIAGHALSEYQLRRWYRRIFPDVYVPKGDGLSLDDRILAAWLWSRRQAVIAGVAASALHGARWVDANTPIELVANSARPQRELIVRNETFGADEVTTIKRLPVTSVARTAFDLGRHLPRGQALARLDALMHATPFSFEDVFVLMKRYRGARGVRRLGEVLPLVDGGAASPKESWLRLLLVDAGFPKPATQIPVNCDWRLLGVLDMGWEDYMVALEYDGDQHRTDRRQFVKDISRLDKLQDLGWIVIRVVAEHRPEDIVDRARKALASRGYRRDRRQRAAYSNFSALVSISAL</sequence>
<name>A0A024JUN9_9MYCO</name>
<dbReference type="SUPFAM" id="SSF52980">
    <property type="entry name" value="Restriction endonuclease-like"/>
    <property type="match status" value="1"/>
</dbReference>
<protein>
    <recommendedName>
        <fullName evidence="2">Cullin, a subunit of E3 ubiquitin ligase</fullName>
    </recommendedName>
</protein>
<organism evidence="1">
    <name type="scientific">Mycobacterium triplex</name>
    <dbReference type="NCBI Taxonomy" id="47839"/>
    <lineage>
        <taxon>Bacteria</taxon>
        <taxon>Bacillati</taxon>
        <taxon>Actinomycetota</taxon>
        <taxon>Actinomycetes</taxon>
        <taxon>Mycobacteriales</taxon>
        <taxon>Mycobacteriaceae</taxon>
        <taxon>Mycobacterium</taxon>
        <taxon>Mycobacterium simiae complex</taxon>
    </lineage>
</organism>
<gene>
    <name evidence="1" type="ORF">BN973_01689</name>
</gene>
<dbReference type="AlphaFoldDB" id="A0A024JUN9"/>
<reference evidence="1" key="1">
    <citation type="journal article" date="2014" name="Genome Announc.">
        <title>Draft Genome Sequence of Mycobacterium triplex DSM 44626.</title>
        <authorList>
            <person name="Sassi M."/>
            <person name="Croce O."/>
            <person name="Robert C."/>
            <person name="Raoult D."/>
            <person name="Drancourt M."/>
        </authorList>
    </citation>
    <scope>NUCLEOTIDE SEQUENCE [LARGE SCALE GENOMIC DNA]</scope>
    <source>
        <strain evidence="1">DSM 44626</strain>
    </source>
</reference>
<dbReference type="Proteomes" id="UP000028880">
    <property type="component" value="Unassembled WGS sequence"/>
</dbReference>
<accession>A0A024JUN9</accession>
<evidence type="ECO:0000313" key="1">
    <source>
        <dbReference type="EMBL" id="CDO87336.1"/>
    </source>
</evidence>
<dbReference type="Gene3D" id="3.40.960.10">
    <property type="entry name" value="VSR Endonuclease"/>
    <property type="match status" value="1"/>
</dbReference>
<reference evidence="1" key="2">
    <citation type="submission" date="2014-04" db="EMBL/GenBank/DDBJ databases">
        <authorList>
            <person name="Urmite Genomes U."/>
        </authorList>
    </citation>
    <scope>NUCLEOTIDE SEQUENCE</scope>
    <source>
        <strain evidence="1">DSM 44626</strain>
    </source>
</reference>
<dbReference type="STRING" id="47839.BN973_01689"/>
<dbReference type="InterPro" id="IPR011335">
    <property type="entry name" value="Restrct_endonuc-II-like"/>
</dbReference>
<evidence type="ECO:0008006" key="2">
    <source>
        <dbReference type="Google" id="ProtNLM"/>
    </source>
</evidence>
<dbReference type="RefSeq" id="WP_232232041.1">
    <property type="nucleotide sequence ID" value="NZ_HG964446.1"/>
</dbReference>
<dbReference type="HOGENOM" id="CLU_052626_5_2_11"/>
<dbReference type="EMBL" id="HG964446">
    <property type="protein sequence ID" value="CDO87336.1"/>
    <property type="molecule type" value="Genomic_DNA"/>
</dbReference>